<dbReference type="SUPFAM" id="SSF56349">
    <property type="entry name" value="DNA breaking-rejoining enzymes"/>
    <property type="match status" value="1"/>
</dbReference>
<reference evidence="3 4" key="1">
    <citation type="submission" date="2017-06" db="EMBL/GenBank/DDBJ databases">
        <title>Draft genome sequence of anaerobic fermentative bacterium Anaeromicrobium sediminis DY2726D isolated from West Pacific Ocean sediments.</title>
        <authorList>
            <person name="Zeng X."/>
        </authorList>
    </citation>
    <scope>NUCLEOTIDE SEQUENCE [LARGE SCALE GENOMIC DNA]</scope>
    <source>
        <strain evidence="3 4">DY2726D</strain>
    </source>
</reference>
<protein>
    <recommendedName>
        <fullName evidence="2">Tyr recombinase domain-containing protein</fullName>
    </recommendedName>
</protein>
<accession>A0A267MB05</accession>
<gene>
    <name evidence="3" type="ORF">CCE28_21330</name>
</gene>
<feature type="domain" description="Tyr recombinase" evidence="2">
    <location>
        <begin position="1"/>
        <end position="110"/>
    </location>
</feature>
<dbReference type="GO" id="GO:0006310">
    <property type="term" value="P:DNA recombination"/>
    <property type="evidence" value="ECO:0007669"/>
    <property type="project" value="UniProtKB-KW"/>
</dbReference>
<name>A0A267MB05_9FIRM</name>
<dbReference type="Pfam" id="PF00589">
    <property type="entry name" value="Phage_integrase"/>
    <property type="match status" value="1"/>
</dbReference>
<dbReference type="InterPro" id="IPR013762">
    <property type="entry name" value="Integrase-like_cat_sf"/>
</dbReference>
<evidence type="ECO:0000256" key="1">
    <source>
        <dbReference type="ARBA" id="ARBA00023172"/>
    </source>
</evidence>
<sequence length="110" mass="12994">MKFKLHLINLILVINKSLVCANRKVKVDTVKAEKSNRILLVSDSLLSILKEEKEKQQANEHDYVVLSRNGERFNPSSFARRYTELRERKEVKNIRFHDLRHTNANIMYKA</sequence>
<keyword evidence="1" id="KW-0233">DNA recombination</keyword>
<evidence type="ECO:0000313" key="4">
    <source>
        <dbReference type="Proteomes" id="UP000216024"/>
    </source>
</evidence>
<comment type="caution">
    <text evidence="3">The sequence shown here is derived from an EMBL/GenBank/DDBJ whole genome shotgun (WGS) entry which is preliminary data.</text>
</comment>
<organism evidence="3 4">
    <name type="scientific">Anaeromicrobium sediminis</name>
    <dbReference type="NCBI Taxonomy" id="1478221"/>
    <lineage>
        <taxon>Bacteria</taxon>
        <taxon>Bacillati</taxon>
        <taxon>Bacillota</taxon>
        <taxon>Clostridia</taxon>
        <taxon>Peptostreptococcales</taxon>
        <taxon>Thermotaleaceae</taxon>
        <taxon>Anaeromicrobium</taxon>
    </lineage>
</organism>
<dbReference type="Gene3D" id="1.10.443.10">
    <property type="entry name" value="Intergrase catalytic core"/>
    <property type="match status" value="1"/>
</dbReference>
<dbReference type="OrthoDB" id="9785687at2"/>
<dbReference type="GO" id="GO:0003677">
    <property type="term" value="F:DNA binding"/>
    <property type="evidence" value="ECO:0007669"/>
    <property type="project" value="InterPro"/>
</dbReference>
<evidence type="ECO:0000313" key="3">
    <source>
        <dbReference type="EMBL" id="PAB55993.1"/>
    </source>
</evidence>
<dbReference type="InterPro" id="IPR011010">
    <property type="entry name" value="DNA_brk_join_enz"/>
</dbReference>
<keyword evidence="4" id="KW-1185">Reference proteome</keyword>
<dbReference type="EMBL" id="NIBG01000040">
    <property type="protein sequence ID" value="PAB55993.1"/>
    <property type="molecule type" value="Genomic_DNA"/>
</dbReference>
<evidence type="ECO:0000259" key="2">
    <source>
        <dbReference type="PROSITE" id="PS51898"/>
    </source>
</evidence>
<dbReference type="Proteomes" id="UP000216024">
    <property type="component" value="Unassembled WGS sequence"/>
</dbReference>
<dbReference type="AlphaFoldDB" id="A0A267MB05"/>
<dbReference type="PROSITE" id="PS51898">
    <property type="entry name" value="TYR_RECOMBINASE"/>
    <property type="match status" value="1"/>
</dbReference>
<proteinExistence type="predicted"/>
<dbReference type="InterPro" id="IPR002104">
    <property type="entry name" value="Integrase_catalytic"/>
</dbReference>
<dbReference type="GO" id="GO:0015074">
    <property type="term" value="P:DNA integration"/>
    <property type="evidence" value="ECO:0007669"/>
    <property type="project" value="InterPro"/>
</dbReference>